<gene>
    <name evidence="3" type="ORF">MU1_30660</name>
</gene>
<organism evidence="3 4">
    <name type="scientific">Paenibacillus glycanilyticus</name>
    <dbReference type="NCBI Taxonomy" id="126569"/>
    <lineage>
        <taxon>Bacteria</taxon>
        <taxon>Bacillati</taxon>
        <taxon>Bacillota</taxon>
        <taxon>Bacilli</taxon>
        <taxon>Bacillales</taxon>
        <taxon>Paenibacillaceae</taxon>
        <taxon>Paenibacillus</taxon>
    </lineage>
</organism>
<dbReference type="InterPro" id="IPR012495">
    <property type="entry name" value="TadE-like_dom"/>
</dbReference>
<evidence type="ECO:0000259" key="2">
    <source>
        <dbReference type="Pfam" id="PF07811"/>
    </source>
</evidence>
<evidence type="ECO:0000313" key="3">
    <source>
        <dbReference type="EMBL" id="GLX68721.1"/>
    </source>
</evidence>
<comment type="caution">
    <text evidence="3">The sequence shown here is derived from an EMBL/GenBank/DDBJ whole genome shotgun (WGS) entry which is preliminary data.</text>
</comment>
<accession>A0ABQ6GGJ2</accession>
<dbReference type="EMBL" id="BSSQ01000013">
    <property type="protein sequence ID" value="GLX68721.1"/>
    <property type="molecule type" value="Genomic_DNA"/>
</dbReference>
<feature type="transmembrane region" description="Helical" evidence="1">
    <location>
        <begin position="12"/>
        <end position="34"/>
    </location>
</feature>
<reference evidence="3 4" key="1">
    <citation type="submission" date="2023-03" db="EMBL/GenBank/DDBJ databases">
        <title>Draft genome sequence of the bacteria which degrade cell wall of Tricholomamatutake.</title>
        <authorList>
            <person name="Konishi Y."/>
            <person name="Fukuta Y."/>
            <person name="Shirasaka N."/>
        </authorList>
    </citation>
    <scope>NUCLEOTIDE SEQUENCE [LARGE SCALE GENOMIC DNA]</scope>
    <source>
        <strain evidence="4">mu1</strain>
    </source>
</reference>
<dbReference type="Pfam" id="PF07811">
    <property type="entry name" value="TadE"/>
    <property type="match status" value="1"/>
</dbReference>
<keyword evidence="4" id="KW-1185">Reference proteome</keyword>
<proteinExistence type="predicted"/>
<keyword evidence="1" id="KW-0812">Transmembrane</keyword>
<name>A0ABQ6GGJ2_9BACL</name>
<sequence length="126" mass="13711">MRYVRNERGSQLIEFMGILPLFLLMIIIVCQFAISASAAVTAKAAAMDGARVAITENSDDYETAVRNVASSYKVLSVARSESSDGKFTYVTVKVTLEVPLLNNARVFNTTGLSIPVSSEVTLKKEE</sequence>
<protein>
    <recommendedName>
        <fullName evidence="2">TadE-like domain-containing protein</fullName>
    </recommendedName>
</protein>
<feature type="domain" description="TadE-like" evidence="2">
    <location>
        <begin position="9"/>
        <end position="51"/>
    </location>
</feature>
<evidence type="ECO:0000313" key="4">
    <source>
        <dbReference type="Proteomes" id="UP001157114"/>
    </source>
</evidence>
<dbReference type="Proteomes" id="UP001157114">
    <property type="component" value="Unassembled WGS sequence"/>
</dbReference>
<keyword evidence="1" id="KW-1133">Transmembrane helix</keyword>
<evidence type="ECO:0000256" key="1">
    <source>
        <dbReference type="SAM" id="Phobius"/>
    </source>
</evidence>
<keyword evidence="1" id="KW-0472">Membrane</keyword>